<gene>
    <name evidence="3" type="ORF">HDF22_000371</name>
</gene>
<reference evidence="3 4" key="1">
    <citation type="submission" date="2020-08" db="EMBL/GenBank/DDBJ databases">
        <title>Genomic Encyclopedia of Type Strains, Phase IV (KMG-V): Genome sequencing to study the core and pangenomes of soil and plant-associated prokaryotes.</title>
        <authorList>
            <person name="Whitman W."/>
        </authorList>
    </citation>
    <scope>NUCLEOTIDE SEQUENCE [LARGE SCALE GENOMIC DNA]</scope>
    <source>
        <strain evidence="3 4">MP601</strain>
    </source>
</reference>
<dbReference type="Proteomes" id="UP000548326">
    <property type="component" value="Unassembled WGS sequence"/>
</dbReference>
<dbReference type="InterPro" id="IPR025164">
    <property type="entry name" value="Toastrack_DUF4097"/>
</dbReference>
<name>A0A841J6A8_9SPHI</name>
<evidence type="ECO:0000313" key="4">
    <source>
        <dbReference type="Proteomes" id="UP000548326"/>
    </source>
</evidence>
<evidence type="ECO:0000256" key="1">
    <source>
        <dbReference type="SAM" id="SignalP"/>
    </source>
</evidence>
<keyword evidence="1" id="KW-0732">Signal</keyword>
<dbReference type="AlphaFoldDB" id="A0A841J6A8"/>
<evidence type="ECO:0000259" key="2">
    <source>
        <dbReference type="Pfam" id="PF13349"/>
    </source>
</evidence>
<feature type="domain" description="DUF4097" evidence="2">
    <location>
        <begin position="134"/>
        <end position="242"/>
    </location>
</feature>
<dbReference type="RefSeq" id="WP_183585257.1">
    <property type="nucleotide sequence ID" value="NZ_JACHCA010000001.1"/>
</dbReference>
<proteinExistence type="predicted"/>
<protein>
    <recommendedName>
        <fullName evidence="2">DUF4097 domain-containing protein</fullName>
    </recommendedName>
</protein>
<feature type="chain" id="PRO_5032912052" description="DUF4097 domain-containing protein" evidence="1">
    <location>
        <begin position="26"/>
        <end position="275"/>
    </location>
</feature>
<comment type="caution">
    <text evidence="3">The sequence shown here is derived from an EMBL/GenBank/DDBJ whole genome shotgun (WGS) entry which is preliminary data.</text>
</comment>
<dbReference type="EMBL" id="JACHCA010000001">
    <property type="protein sequence ID" value="MBB6126270.1"/>
    <property type="molecule type" value="Genomic_DNA"/>
</dbReference>
<organism evidence="3 4">
    <name type="scientific">Mucilaginibacter lappiensis</name>
    <dbReference type="NCBI Taxonomy" id="354630"/>
    <lineage>
        <taxon>Bacteria</taxon>
        <taxon>Pseudomonadati</taxon>
        <taxon>Bacteroidota</taxon>
        <taxon>Sphingobacteriia</taxon>
        <taxon>Sphingobacteriales</taxon>
        <taxon>Sphingobacteriaceae</taxon>
        <taxon>Mucilaginibacter</taxon>
    </lineage>
</organism>
<feature type="signal peptide" evidence="1">
    <location>
        <begin position="1"/>
        <end position="25"/>
    </location>
</feature>
<sequence length="275" mass="29461">MKMIKAIKITCALLTVLLLNTRVWAQGGSGQLVVPLSEPGKPYKLSAGLVRGSITVTGYEGKDIVIDAQSGEERRGHVKEDGNGMKRLIGNNNLDITAEEKNNEVNVGGSAGKLVNLIIKVPQNGAKLKLSAINDGNIMVSNVKGELEVINVNGHIKLTGVSGSVVANTINGDVTVTFRSIDPKAAMAFTTLNGNVDVTFPATLKANVKLKSDRGDIYTDFDVVNTVQKPAVTKTNKNGMYSLKFDDWVYGKIDGGGPEMLMKNMNGNIYIRKAK</sequence>
<evidence type="ECO:0000313" key="3">
    <source>
        <dbReference type="EMBL" id="MBB6126270.1"/>
    </source>
</evidence>
<dbReference type="Pfam" id="PF13349">
    <property type="entry name" value="DUF4097"/>
    <property type="match status" value="1"/>
</dbReference>
<accession>A0A841J6A8</accession>